<reference evidence="5 6" key="1">
    <citation type="submission" date="2017-09" db="EMBL/GenBank/DDBJ databases">
        <title>Depth-based differentiation of microbial function through sediment-hosted aquifers and enrichment of novel symbionts in the deep terrestrial subsurface.</title>
        <authorList>
            <person name="Probst A.J."/>
            <person name="Ladd B."/>
            <person name="Jarett J.K."/>
            <person name="Geller-Mcgrath D.E."/>
            <person name="Sieber C.M."/>
            <person name="Emerson J.B."/>
            <person name="Anantharaman K."/>
            <person name="Thomas B.C."/>
            <person name="Malmstrom R."/>
            <person name="Stieglmeier M."/>
            <person name="Klingl A."/>
            <person name="Woyke T."/>
            <person name="Ryan C.M."/>
            <person name="Banfield J.F."/>
        </authorList>
    </citation>
    <scope>NUCLEOTIDE SEQUENCE [LARGE SCALE GENOMIC DNA]</scope>
    <source>
        <strain evidence="5">CG17_big_fil_post_rev_8_21_14_2_50_48_46</strain>
    </source>
</reference>
<dbReference type="EMBL" id="PFFQ01000051">
    <property type="protein sequence ID" value="PIW15548.1"/>
    <property type="molecule type" value="Genomic_DNA"/>
</dbReference>
<dbReference type="PROSITE" id="PS50297">
    <property type="entry name" value="ANK_REP_REGION"/>
    <property type="match status" value="4"/>
</dbReference>
<dbReference type="Proteomes" id="UP000231019">
    <property type="component" value="Unassembled WGS sequence"/>
</dbReference>
<dbReference type="AlphaFoldDB" id="A0A2M7G1W9"/>
<feature type="repeat" description="ANK" evidence="3">
    <location>
        <begin position="532"/>
        <end position="564"/>
    </location>
</feature>
<evidence type="ECO:0000256" key="1">
    <source>
        <dbReference type="ARBA" id="ARBA00022737"/>
    </source>
</evidence>
<dbReference type="Pfam" id="PF12796">
    <property type="entry name" value="Ank_2"/>
    <property type="match status" value="2"/>
</dbReference>
<feature type="transmembrane region" description="Helical" evidence="4">
    <location>
        <begin position="44"/>
        <end position="61"/>
    </location>
</feature>
<sequence>MIQFDAHKKKLDFRPCAAQLTHSLDCASGYFKKAYFFSQSNKKIIICILFFIVFFIPTFQAKSEINFYLEKNNSELCFGIFSNNIENVKKITSKLFNNSIDEYINSCIFSFKETDSNPGTNLAVLQTVKIEIPLIDLAVFLGYEEISKYLILEGPNFQNDENHYIFIALQNHDLELVKKILDTKLVTLSILSKYNNYNLLDSAIQHGDLDLVKHLLQLGFDFKNTYSEEHPYLLNSLKNAKPEIFDFLKTKGLNLKKYYNYSSEDDYFIAGLIESGKVETLKRFFENVSQDEKNEILKDYLFLTGKSNDLLTIQYFLSNGIDINSEGLNGETLLSTLLKSRWWFINDLKYNNDFSKPNNLHCRIADLFYKKKLRSLIIKNSFNLSECVPYLERIESNVDKITVDESTINKNYKLIEFSLKKGSNIEINSSESFSLLTYSIMYKMPEITELLLKYGAKVQDGIYKGESALALSIKNNLPQITQLLIEQGANVNVRNISEENTPLILYAAEYNSKDLVQLLIEKGADINAQDSFGDTALIYASGNGHLEIVKILIENGAIIDLETNDGDTALFAAAENGQIEVFDYLVSKGAKIGHKNKQNEDVRILAKKFQRKKLLEHMAKYEN</sequence>
<evidence type="ECO:0000256" key="2">
    <source>
        <dbReference type="ARBA" id="ARBA00023043"/>
    </source>
</evidence>
<proteinExistence type="predicted"/>
<organism evidence="5 6">
    <name type="scientific">bacterium (Candidatus Blackallbacteria) CG17_big_fil_post_rev_8_21_14_2_50_48_46</name>
    <dbReference type="NCBI Taxonomy" id="2014261"/>
    <lineage>
        <taxon>Bacteria</taxon>
        <taxon>Candidatus Blackallbacteria</taxon>
    </lineage>
</organism>
<protein>
    <recommendedName>
        <fullName evidence="7">Ankyrin repeat domain-containing protein</fullName>
    </recommendedName>
</protein>
<evidence type="ECO:0000256" key="4">
    <source>
        <dbReference type="SAM" id="Phobius"/>
    </source>
</evidence>
<feature type="repeat" description="ANK" evidence="3">
    <location>
        <begin position="464"/>
        <end position="496"/>
    </location>
</feature>
<evidence type="ECO:0008006" key="7">
    <source>
        <dbReference type="Google" id="ProtNLM"/>
    </source>
</evidence>
<keyword evidence="1" id="KW-0677">Repeat</keyword>
<dbReference type="PANTHER" id="PTHR24198">
    <property type="entry name" value="ANKYRIN REPEAT AND PROTEIN KINASE DOMAIN-CONTAINING PROTEIN"/>
    <property type="match status" value="1"/>
</dbReference>
<dbReference type="SUPFAM" id="SSF48403">
    <property type="entry name" value="Ankyrin repeat"/>
    <property type="match status" value="2"/>
</dbReference>
<keyword evidence="4" id="KW-1133">Transmembrane helix</keyword>
<dbReference type="InterPro" id="IPR002110">
    <property type="entry name" value="Ankyrin_rpt"/>
</dbReference>
<feature type="repeat" description="ANK" evidence="3">
    <location>
        <begin position="498"/>
        <end position="531"/>
    </location>
</feature>
<gene>
    <name evidence="5" type="ORF">COW36_16865</name>
</gene>
<evidence type="ECO:0000313" key="5">
    <source>
        <dbReference type="EMBL" id="PIW15548.1"/>
    </source>
</evidence>
<keyword evidence="4" id="KW-0472">Membrane</keyword>
<evidence type="ECO:0000256" key="3">
    <source>
        <dbReference type="PROSITE-ProRule" id="PRU00023"/>
    </source>
</evidence>
<dbReference type="PROSITE" id="PS50088">
    <property type="entry name" value="ANK_REPEAT"/>
    <property type="match status" value="4"/>
</dbReference>
<dbReference type="PANTHER" id="PTHR24198:SF165">
    <property type="entry name" value="ANKYRIN REPEAT-CONTAINING PROTEIN-RELATED"/>
    <property type="match status" value="1"/>
</dbReference>
<evidence type="ECO:0000313" key="6">
    <source>
        <dbReference type="Proteomes" id="UP000231019"/>
    </source>
</evidence>
<name>A0A2M7G1W9_9BACT</name>
<dbReference type="Gene3D" id="1.25.40.20">
    <property type="entry name" value="Ankyrin repeat-containing domain"/>
    <property type="match status" value="2"/>
</dbReference>
<dbReference type="SMART" id="SM00248">
    <property type="entry name" value="ANK"/>
    <property type="match status" value="9"/>
</dbReference>
<comment type="caution">
    <text evidence="5">The sequence shown here is derived from an EMBL/GenBank/DDBJ whole genome shotgun (WGS) entry which is preliminary data.</text>
</comment>
<keyword evidence="4" id="KW-0812">Transmembrane</keyword>
<keyword evidence="2 3" id="KW-0040">ANK repeat</keyword>
<accession>A0A2M7G1W9</accession>
<dbReference type="InterPro" id="IPR036770">
    <property type="entry name" value="Ankyrin_rpt-contain_sf"/>
</dbReference>
<feature type="repeat" description="ANK" evidence="3">
    <location>
        <begin position="565"/>
        <end position="597"/>
    </location>
</feature>